<name>A0A369AVJ0_9ENTE</name>
<accession>A0A369AVJ0</accession>
<gene>
    <name evidence="3" type="ORF">CBF32_10160</name>
    <name evidence="2" type="ORF">HED35_09140</name>
</gene>
<dbReference type="EMBL" id="NGJX01000011">
    <property type="protein sequence ID" value="RSU00732.1"/>
    <property type="molecule type" value="Genomic_DNA"/>
</dbReference>
<dbReference type="InterPro" id="IPR052509">
    <property type="entry name" value="Metal_resp_DNA-bind_regulator"/>
</dbReference>
<evidence type="ECO:0000313" key="2">
    <source>
        <dbReference type="EMBL" id="NKC68252.1"/>
    </source>
</evidence>
<dbReference type="InterPro" id="IPR005149">
    <property type="entry name" value="Tscrpt_reg_PadR_N"/>
</dbReference>
<sequence>MDIQLRRGVLDYCVLAVIKEEESYGYMIIKQMESLLPISESTLYPILKRLESNKLVSSYSVEHNGRLRKYYQITPNGIENLNEFVVSWKEVETIFNYIKGVSEND</sequence>
<dbReference type="Pfam" id="PF03551">
    <property type="entry name" value="PadR"/>
    <property type="match status" value="1"/>
</dbReference>
<evidence type="ECO:0000313" key="3">
    <source>
        <dbReference type="EMBL" id="RSU00732.1"/>
    </source>
</evidence>
<dbReference type="GeneID" id="63147026"/>
<dbReference type="PANTHER" id="PTHR33169:SF14">
    <property type="entry name" value="TRANSCRIPTIONAL REGULATOR RV3488"/>
    <property type="match status" value="1"/>
</dbReference>
<reference evidence="2 5" key="2">
    <citation type="submission" date="2020-03" db="EMBL/GenBank/DDBJ databases">
        <title>Bacterial samples isolated from urine from healthy bovine heifers (Gyr breed).</title>
        <authorList>
            <person name="Giannattasio-Ferraz S."/>
            <person name="Maskeri L."/>
            <person name="Penido A."/>
            <person name="Barbosa-Stancioli E.F."/>
            <person name="Putonti C."/>
        </authorList>
    </citation>
    <scope>NUCLEOTIDE SEQUENCE [LARGE SCALE GENOMIC DNA]</scope>
    <source>
        <strain evidence="2 5">UFMG-H7</strain>
    </source>
</reference>
<dbReference type="AlphaFoldDB" id="A0A369AVJ0"/>
<dbReference type="OrthoDB" id="9808017at2"/>
<keyword evidence="4" id="KW-1185">Reference proteome</keyword>
<dbReference type="InterPro" id="IPR036390">
    <property type="entry name" value="WH_DNA-bd_sf"/>
</dbReference>
<proteinExistence type="predicted"/>
<dbReference type="SUPFAM" id="SSF46785">
    <property type="entry name" value="Winged helix' DNA-binding domain"/>
    <property type="match status" value="1"/>
</dbReference>
<feature type="domain" description="Transcription regulator PadR N-terminal" evidence="1">
    <location>
        <begin position="14"/>
        <end position="82"/>
    </location>
</feature>
<evidence type="ECO:0000313" key="4">
    <source>
        <dbReference type="Proteomes" id="UP000288197"/>
    </source>
</evidence>
<protein>
    <submittedName>
        <fullName evidence="2">PadR family transcriptional regulator</fullName>
    </submittedName>
</protein>
<evidence type="ECO:0000313" key="5">
    <source>
        <dbReference type="Proteomes" id="UP000521358"/>
    </source>
</evidence>
<organism evidence="2 5">
    <name type="scientific">Vagococcus fluvialis</name>
    <dbReference type="NCBI Taxonomy" id="2738"/>
    <lineage>
        <taxon>Bacteria</taxon>
        <taxon>Bacillati</taxon>
        <taxon>Bacillota</taxon>
        <taxon>Bacilli</taxon>
        <taxon>Lactobacillales</taxon>
        <taxon>Enterococcaceae</taxon>
        <taxon>Vagococcus</taxon>
    </lineage>
</organism>
<dbReference type="EMBL" id="JAAVMB010000010">
    <property type="protein sequence ID" value="NKC68252.1"/>
    <property type="molecule type" value="Genomic_DNA"/>
</dbReference>
<evidence type="ECO:0000259" key="1">
    <source>
        <dbReference type="Pfam" id="PF03551"/>
    </source>
</evidence>
<dbReference type="Proteomes" id="UP000288197">
    <property type="component" value="Unassembled WGS sequence"/>
</dbReference>
<dbReference type="InterPro" id="IPR036388">
    <property type="entry name" value="WH-like_DNA-bd_sf"/>
</dbReference>
<dbReference type="RefSeq" id="WP_086342739.1">
    <property type="nucleotide sequence ID" value="NZ_CP081459.1"/>
</dbReference>
<reference evidence="3 4" key="1">
    <citation type="submission" date="2017-05" db="EMBL/GenBank/DDBJ databases">
        <title>Vagococcus spp. assemblies.</title>
        <authorList>
            <person name="Gulvik C.A."/>
        </authorList>
    </citation>
    <scope>NUCLEOTIDE SEQUENCE [LARGE SCALE GENOMIC DNA]</scope>
    <source>
        <strain evidence="3 4">NCFB 2497</strain>
    </source>
</reference>
<comment type="caution">
    <text evidence="2">The sequence shown here is derived from an EMBL/GenBank/DDBJ whole genome shotgun (WGS) entry which is preliminary data.</text>
</comment>
<dbReference type="Proteomes" id="UP000521358">
    <property type="component" value="Unassembled WGS sequence"/>
</dbReference>
<dbReference type="Gene3D" id="1.10.10.10">
    <property type="entry name" value="Winged helix-like DNA-binding domain superfamily/Winged helix DNA-binding domain"/>
    <property type="match status" value="1"/>
</dbReference>
<dbReference type="PANTHER" id="PTHR33169">
    <property type="entry name" value="PADR-FAMILY TRANSCRIPTIONAL REGULATOR"/>
    <property type="match status" value="1"/>
</dbReference>